<gene>
    <name evidence="4" type="primary">dprA</name>
    <name evidence="4" type="ORF">H2509_12840</name>
</gene>
<dbReference type="EMBL" id="JACFXV010000054">
    <property type="protein sequence ID" value="MBA5778011.1"/>
    <property type="molecule type" value="Genomic_DNA"/>
</dbReference>
<dbReference type="Gene3D" id="1.10.10.10">
    <property type="entry name" value="Winged helix-like DNA-binding domain superfamily/Winged helix DNA-binding domain"/>
    <property type="match status" value="1"/>
</dbReference>
<dbReference type="AlphaFoldDB" id="A0A839AEK7"/>
<dbReference type="InterPro" id="IPR036388">
    <property type="entry name" value="WH-like_DNA-bd_sf"/>
</dbReference>
<evidence type="ECO:0000313" key="4">
    <source>
        <dbReference type="EMBL" id="MBA5778011.1"/>
    </source>
</evidence>
<feature type="domain" description="Smf/DprA SLOG" evidence="2">
    <location>
        <begin position="74"/>
        <end position="282"/>
    </location>
</feature>
<feature type="domain" description="DprA winged helix" evidence="3">
    <location>
        <begin position="310"/>
        <end position="361"/>
    </location>
</feature>
<dbReference type="Gene3D" id="3.40.50.450">
    <property type="match status" value="1"/>
</dbReference>
<evidence type="ECO:0000313" key="5">
    <source>
        <dbReference type="Proteomes" id="UP000541109"/>
    </source>
</evidence>
<evidence type="ECO:0000259" key="2">
    <source>
        <dbReference type="Pfam" id="PF02481"/>
    </source>
</evidence>
<dbReference type="Proteomes" id="UP000541109">
    <property type="component" value="Unassembled WGS sequence"/>
</dbReference>
<dbReference type="RefSeq" id="WP_182165984.1">
    <property type="nucleotide sequence ID" value="NZ_JACFXV010000054.1"/>
</dbReference>
<dbReference type="PANTHER" id="PTHR43022:SF1">
    <property type="entry name" value="PROTEIN SMF"/>
    <property type="match status" value="1"/>
</dbReference>
<name>A0A839AEK7_9HYPH</name>
<dbReference type="Pfam" id="PF02481">
    <property type="entry name" value="DNA_processg_A"/>
    <property type="match status" value="1"/>
</dbReference>
<dbReference type="SUPFAM" id="SSF102405">
    <property type="entry name" value="MCP/YpsA-like"/>
    <property type="match status" value="1"/>
</dbReference>
<accession>A0A839AEK7</accession>
<dbReference type="InterPro" id="IPR041614">
    <property type="entry name" value="DprA_WH"/>
</dbReference>
<keyword evidence="5" id="KW-1185">Reference proteome</keyword>
<comment type="caution">
    <text evidence="4">The sequence shown here is derived from an EMBL/GenBank/DDBJ whole genome shotgun (WGS) entry which is preliminary data.</text>
</comment>
<comment type="similarity">
    <text evidence="1">Belongs to the DprA/Smf family.</text>
</comment>
<dbReference type="InterPro" id="IPR057666">
    <property type="entry name" value="DrpA_SLOG"/>
</dbReference>
<reference evidence="4 5" key="1">
    <citation type="submission" date="2020-07" db="EMBL/GenBank/DDBJ databases">
        <title>Stappia sp., F7233, whole genome shotgun sequencing project.</title>
        <authorList>
            <person name="Jiang S."/>
            <person name="Liu Z.W."/>
            <person name="Du Z.J."/>
        </authorList>
    </citation>
    <scope>NUCLEOTIDE SEQUENCE [LARGE SCALE GENOMIC DNA]</scope>
    <source>
        <strain evidence="4 5">F7233</strain>
    </source>
</reference>
<dbReference type="PANTHER" id="PTHR43022">
    <property type="entry name" value="PROTEIN SMF"/>
    <property type="match status" value="1"/>
</dbReference>
<dbReference type="Pfam" id="PF21102">
    <property type="entry name" value="DprA_N"/>
    <property type="match status" value="1"/>
</dbReference>
<dbReference type="Pfam" id="PF17782">
    <property type="entry name" value="WHD_DprA"/>
    <property type="match status" value="1"/>
</dbReference>
<proteinExistence type="inferred from homology"/>
<evidence type="ECO:0000259" key="3">
    <source>
        <dbReference type="Pfam" id="PF17782"/>
    </source>
</evidence>
<protein>
    <submittedName>
        <fullName evidence="4">DNA-protecting protein DprA</fullName>
    </submittedName>
</protein>
<dbReference type="GO" id="GO:0009294">
    <property type="term" value="P:DNA-mediated transformation"/>
    <property type="evidence" value="ECO:0007669"/>
    <property type="project" value="InterPro"/>
</dbReference>
<evidence type="ECO:0000256" key="1">
    <source>
        <dbReference type="ARBA" id="ARBA00006525"/>
    </source>
</evidence>
<organism evidence="4 5">
    <name type="scientific">Stappia albiluteola</name>
    <dbReference type="NCBI Taxonomy" id="2758565"/>
    <lineage>
        <taxon>Bacteria</taxon>
        <taxon>Pseudomonadati</taxon>
        <taxon>Pseudomonadota</taxon>
        <taxon>Alphaproteobacteria</taxon>
        <taxon>Hyphomicrobiales</taxon>
        <taxon>Stappiaceae</taxon>
        <taxon>Stappia</taxon>
    </lineage>
</organism>
<dbReference type="NCBIfam" id="TIGR00732">
    <property type="entry name" value="dprA"/>
    <property type="match status" value="1"/>
</dbReference>
<dbReference type="InterPro" id="IPR003488">
    <property type="entry name" value="DprA"/>
</dbReference>
<sequence>MNEREKLSCLRLIRSENIGPATYHRLLRHAGSAEAAIHLLPDLSRRGGGRILQPASEQDALREWEALDRFGGRLIALDEPGYPPHLREIDAAPPLISAIGSGKVLAREQTVGIVGARNSSMSGEKIASEIAGSLADAGYVIVSGLARGIDGAAHRASLKGGTVAVLAGGVDILYPPEHGPLLRSIVDQGGAVISEMPLGWKPRARDFPRRNRLISGLSLGVVLIEAARASGSLHTARFALEQNREVMAVPGSPLDPRSEGGNLLIREGAALVANASDVIETLHRGNRQLAFPRLDLREDEPVEAPLSLLDDSERGVVLSALGPVPVDPDELAVHVGLPVRKINVVLLELELSGRLERHGGGTVSLVDAR</sequence>